<dbReference type="GO" id="GO:0006665">
    <property type="term" value="P:sphingolipid metabolic process"/>
    <property type="evidence" value="ECO:0007669"/>
    <property type="project" value="UniProtKB-ARBA"/>
</dbReference>
<comment type="subcellular location">
    <subcellularLocation>
        <location evidence="1">Membrane</location>
        <topology evidence="1">Multi-pass membrane protein</topology>
    </subcellularLocation>
</comment>
<sequence length="324" mass="34896">MGEAPQHPQGTGLGVTRLILGSAPLYGGGSRAARPAMALGEPGAGLGLGGRPVAGGRLLPFPPFFPLFPLFLFPTPPLTARPCPPQPRRAPATCAPAAAVGGPGSSLPPFAFPFPSLPSALPGAARPALPCSELPQCRRGEKPGSQNCAVCVCACLISARQKRQVLFYRVKMNVGVAHSEVNPNTRVMNSRGMWLTYALGVGMLHIVLLSIPFFSVPVAWTLTNVIHNLGMYVFLHAVKGTPFETPDQGKARLLTHWEQLDYGVQFTSSRKFFTISPIILYFLASFYTKYDPTHFILNTTSLLTVLIPKLPQLHGVRIFGINKY</sequence>
<dbReference type="GO" id="GO:0005789">
    <property type="term" value="C:endoplasmic reticulum membrane"/>
    <property type="evidence" value="ECO:0007669"/>
    <property type="project" value="InterPro"/>
</dbReference>
<name>A0A8B9TJF9_ANAPL</name>
<evidence type="ECO:0000256" key="2">
    <source>
        <dbReference type="ARBA" id="ARBA00007649"/>
    </source>
</evidence>
<feature type="transmembrane region" description="Helical" evidence="8">
    <location>
        <begin position="194"/>
        <end position="214"/>
    </location>
</feature>
<comment type="subunit">
    <text evidence="6">Ceramide-sensitive subunit of the serine palmitoyltransferase (SPT) complex, which is also composed of SPTLC1, SPTLC2/3 and SPTSSA/B.</text>
</comment>
<dbReference type="InterPro" id="IPR007203">
    <property type="entry name" value="ORMDL"/>
</dbReference>
<evidence type="ECO:0000256" key="5">
    <source>
        <dbReference type="ARBA" id="ARBA00023136"/>
    </source>
</evidence>
<protein>
    <submittedName>
        <fullName evidence="9">ORMDL sphingolipid biosynthesis regulator 1</fullName>
    </submittedName>
</protein>
<reference evidence="9" key="1">
    <citation type="submission" date="2019-08" db="EMBL/GenBank/DDBJ databases">
        <title>Three high-quality genomes provides insights into domestication of ducks.</title>
        <authorList>
            <person name="Hou Z.C."/>
            <person name="Zhu F."/>
            <person name="Yin Z.T."/>
            <person name="Zhang F."/>
        </authorList>
    </citation>
    <scope>NUCLEOTIDE SEQUENCE [LARGE SCALE GENOMIC DNA]</scope>
</reference>
<evidence type="ECO:0000256" key="7">
    <source>
        <dbReference type="ARBA" id="ARBA00045896"/>
    </source>
</evidence>
<keyword evidence="5 8" id="KW-0472">Membrane</keyword>
<evidence type="ECO:0000256" key="8">
    <source>
        <dbReference type="SAM" id="Phobius"/>
    </source>
</evidence>
<evidence type="ECO:0000313" key="9">
    <source>
        <dbReference type="Ensembl" id="ENSAPLP00020021740.1"/>
    </source>
</evidence>
<reference evidence="9" key="2">
    <citation type="submission" date="2025-08" db="UniProtKB">
        <authorList>
            <consortium name="Ensembl"/>
        </authorList>
    </citation>
    <scope>IDENTIFICATION</scope>
</reference>
<organism evidence="9 10">
    <name type="scientific">Anas platyrhynchos</name>
    <name type="common">Mallard</name>
    <name type="synonym">Anas boschas</name>
    <dbReference type="NCBI Taxonomy" id="8839"/>
    <lineage>
        <taxon>Eukaryota</taxon>
        <taxon>Metazoa</taxon>
        <taxon>Chordata</taxon>
        <taxon>Craniata</taxon>
        <taxon>Vertebrata</taxon>
        <taxon>Euteleostomi</taxon>
        <taxon>Archelosauria</taxon>
        <taxon>Archosauria</taxon>
        <taxon>Dinosauria</taxon>
        <taxon>Saurischia</taxon>
        <taxon>Theropoda</taxon>
        <taxon>Coelurosauria</taxon>
        <taxon>Aves</taxon>
        <taxon>Neognathae</taxon>
        <taxon>Galloanserae</taxon>
        <taxon>Anseriformes</taxon>
        <taxon>Anatidae</taxon>
        <taxon>Anatinae</taxon>
        <taxon>Anas</taxon>
    </lineage>
</organism>
<keyword evidence="4 8" id="KW-1133">Transmembrane helix</keyword>
<dbReference type="Proteomes" id="UP000694400">
    <property type="component" value="Chromosome 6"/>
</dbReference>
<proteinExistence type="inferred from homology"/>
<dbReference type="Pfam" id="PF04061">
    <property type="entry name" value="ORMDL"/>
    <property type="match status" value="1"/>
</dbReference>
<evidence type="ECO:0000256" key="4">
    <source>
        <dbReference type="ARBA" id="ARBA00022989"/>
    </source>
</evidence>
<dbReference type="PANTHER" id="PTHR12665">
    <property type="entry name" value="ORMDL PROTEINS"/>
    <property type="match status" value="1"/>
</dbReference>
<reference evidence="9" key="3">
    <citation type="submission" date="2025-09" db="UniProtKB">
        <authorList>
            <consortium name="Ensembl"/>
        </authorList>
    </citation>
    <scope>IDENTIFICATION</scope>
</reference>
<evidence type="ECO:0000313" key="10">
    <source>
        <dbReference type="Proteomes" id="UP000694400"/>
    </source>
</evidence>
<dbReference type="Ensembl" id="ENSAPLT00020023448.1">
    <property type="protein sequence ID" value="ENSAPLP00020021740.1"/>
    <property type="gene ID" value="ENSAPLG00020015198.1"/>
</dbReference>
<keyword evidence="3 8" id="KW-0812">Transmembrane</keyword>
<evidence type="ECO:0000256" key="3">
    <source>
        <dbReference type="ARBA" id="ARBA00022692"/>
    </source>
</evidence>
<comment type="function">
    <text evidence="7">Plays an essential role in the homeostatic regulation of sphingolipid de novo biosynthesis by modulating the activity of the serine palmitoyltransferase (SPT) in response to ceramide levels. When complexed to SPT, the binding of ceramides to its N-terminus stabilizes a conformation that block SPT substrate entry, hence preventing SPT catalytic activity. Through this mechanism, maintains ceramide levels at sufficient concentrations for the production of complex sphingolipids, but which prevents the accumulation of ceramides to levels that trigger apoptosis.</text>
</comment>
<dbReference type="AlphaFoldDB" id="A0A8B9TJF9"/>
<dbReference type="GO" id="GO:2000303">
    <property type="term" value="P:regulation of ceramide biosynthetic process"/>
    <property type="evidence" value="ECO:0007669"/>
    <property type="project" value="UniProtKB-ARBA"/>
</dbReference>
<accession>A0A8B9TJF9</accession>
<evidence type="ECO:0000256" key="1">
    <source>
        <dbReference type="ARBA" id="ARBA00004141"/>
    </source>
</evidence>
<evidence type="ECO:0000256" key="6">
    <source>
        <dbReference type="ARBA" id="ARBA00038646"/>
    </source>
</evidence>
<comment type="similarity">
    <text evidence="2">Belongs to the ORM family.</text>
</comment>